<dbReference type="KEGG" id="tmn:UCRPA7_8681"/>
<dbReference type="PANTHER" id="PTHR34315">
    <property type="match status" value="1"/>
</dbReference>
<proteinExistence type="predicted"/>
<keyword evidence="1" id="KW-0732">Signal</keyword>
<organism evidence="3 4">
    <name type="scientific">Phaeoacremonium minimum (strain UCR-PA7)</name>
    <name type="common">Esca disease fungus</name>
    <name type="synonym">Togninia minima</name>
    <dbReference type="NCBI Taxonomy" id="1286976"/>
    <lineage>
        <taxon>Eukaryota</taxon>
        <taxon>Fungi</taxon>
        <taxon>Dikarya</taxon>
        <taxon>Ascomycota</taxon>
        <taxon>Pezizomycotina</taxon>
        <taxon>Sordariomycetes</taxon>
        <taxon>Sordariomycetidae</taxon>
        <taxon>Togniniales</taxon>
        <taxon>Togniniaceae</taxon>
        <taxon>Phaeoacremonium</taxon>
    </lineage>
</organism>
<protein>
    <submittedName>
        <fullName evidence="3">Putative gpi anchored dioxygenase protein</fullName>
    </submittedName>
</protein>
<dbReference type="GeneID" id="19329556"/>
<dbReference type="PANTHER" id="PTHR34315:SF2">
    <property type="entry name" value="ANCHORED DIOXYGENASE, PUTATIVE (AFU_ORTHOLOGUE AFUA_3G01800)-RELATED"/>
    <property type="match status" value="1"/>
</dbReference>
<keyword evidence="3" id="KW-0223">Dioxygenase</keyword>
<evidence type="ECO:0000256" key="1">
    <source>
        <dbReference type="SAM" id="SignalP"/>
    </source>
</evidence>
<dbReference type="AlphaFoldDB" id="R8B938"/>
<dbReference type="Pfam" id="PF00775">
    <property type="entry name" value="Dioxygenase_C"/>
    <property type="match status" value="1"/>
</dbReference>
<keyword evidence="3" id="KW-0560">Oxidoreductase</keyword>
<dbReference type="HOGENOM" id="CLU_027719_0_0_1"/>
<dbReference type="SUPFAM" id="SSF49482">
    <property type="entry name" value="Aromatic compound dioxygenase"/>
    <property type="match status" value="1"/>
</dbReference>
<feature type="chain" id="PRO_5004451799" evidence="1">
    <location>
        <begin position="20"/>
        <end position="368"/>
    </location>
</feature>
<gene>
    <name evidence="3" type="ORF">UCRPA7_8681</name>
</gene>
<dbReference type="GO" id="GO:0008199">
    <property type="term" value="F:ferric iron binding"/>
    <property type="evidence" value="ECO:0007669"/>
    <property type="project" value="InterPro"/>
</dbReference>
<accession>R8B938</accession>
<keyword evidence="4" id="KW-1185">Reference proteome</keyword>
<reference evidence="4" key="1">
    <citation type="journal article" date="2013" name="Genome Announc.">
        <title>Draft genome sequence of the ascomycete Phaeoacremonium aleophilum strain UCR-PA7, a causal agent of the esca disease complex in grapevines.</title>
        <authorList>
            <person name="Blanco-Ulate B."/>
            <person name="Rolshausen P."/>
            <person name="Cantu D."/>
        </authorList>
    </citation>
    <scope>NUCLEOTIDE SEQUENCE [LARGE SCALE GENOMIC DNA]</scope>
    <source>
        <strain evidence="4">UCR-PA7</strain>
    </source>
</reference>
<dbReference type="Gene3D" id="2.60.130.10">
    <property type="entry name" value="Aromatic compound dioxygenase"/>
    <property type="match status" value="1"/>
</dbReference>
<evidence type="ECO:0000313" key="3">
    <source>
        <dbReference type="EMBL" id="EON95824.1"/>
    </source>
</evidence>
<dbReference type="GO" id="GO:0016702">
    <property type="term" value="F:oxidoreductase activity, acting on single donors with incorporation of molecular oxygen, incorporation of two atoms of oxygen"/>
    <property type="evidence" value="ECO:0007669"/>
    <property type="project" value="InterPro"/>
</dbReference>
<sequence length="368" mass="40802">MHFKSGLLALAAASTLVCAHPGEKIDKREAEIEANFRHAVAELNQRSLEQCSGSDDVRMRKERAMKRRFETFKRLREERGVSDLNYVHRRTNAQFSKWASQAHDRTAQLKYTKDTPVETIFGANTSCIFTPDNANGPYYVAGEHIRSNVVEDVKGVPVHLEMQFVDTKTCKPAPQLVVDIWSCNATGVYSGVSAAGEGGLKTTYLRGVQLTDKDGVVSFDTIFPGHYQGRANHQHVVVHTGSTILPNNTYTGGHVAHLSQFFYDQALLNTVEASAPYNTNRIPKTSNAADMFTGYAATEKYDPFPEYVMLGKTLQDGLFLWLEIGIDTTANWDTYAPVAAYFREGGGVDNPDFQRLQMITGSPPPTHG</sequence>
<feature type="signal peptide" evidence="1">
    <location>
        <begin position="1"/>
        <end position="19"/>
    </location>
</feature>
<dbReference type="RefSeq" id="XP_007919383.1">
    <property type="nucleotide sequence ID" value="XM_007921192.1"/>
</dbReference>
<dbReference type="OrthoDB" id="121380at2759"/>
<dbReference type="EMBL" id="KB933372">
    <property type="protein sequence ID" value="EON95824.1"/>
    <property type="molecule type" value="Genomic_DNA"/>
</dbReference>
<evidence type="ECO:0000313" key="4">
    <source>
        <dbReference type="Proteomes" id="UP000014074"/>
    </source>
</evidence>
<dbReference type="Proteomes" id="UP000014074">
    <property type="component" value="Unassembled WGS sequence"/>
</dbReference>
<dbReference type="InterPro" id="IPR015889">
    <property type="entry name" value="Intradiol_dOase_core"/>
</dbReference>
<dbReference type="eggNOG" id="ENOG502R9IW">
    <property type="taxonomic scope" value="Eukaryota"/>
</dbReference>
<dbReference type="CDD" id="cd03457">
    <property type="entry name" value="intradiol_dioxygenase_like"/>
    <property type="match status" value="1"/>
</dbReference>
<dbReference type="InterPro" id="IPR000627">
    <property type="entry name" value="Intradiol_dOase_C"/>
</dbReference>
<evidence type="ECO:0000259" key="2">
    <source>
        <dbReference type="Pfam" id="PF00775"/>
    </source>
</evidence>
<feature type="domain" description="Intradiol ring-cleavage dioxygenases" evidence="2">
    <location>
        <begin position="136"/>
        <end position="232"/>
    </location>
</feature>
<name>R8B938_PHAM7</name>